<organism evidence="2 3">
    <name type="scientific">Artemisia annua</name>
    <name type="common">Sweet wormwood</name>
    <dbReference type="NCBI Taxonomy" id="35608"/>
    <lineage>
        <taxon>Eukaryota</taxon>
        <taxon>Viridiplantae</taxon>
        <taxon>Streptophyta</taxon>
        <taxon>Embryophyta</taxon>
        <taxon>Tracheophyta</taxon>
        <taxon>Spermatophyta</taxon>
        <taxon>Magnoliopsida</taxon>
        <taxon>eudicotyledons</taxon>
        <taxon>Gunneridae</taxon>
        <taxon>Pentapetalae</taxon>
        <taxon>asterids</taxon>
        <taxon>campanulids</taxon>
        <taxon>Asterales</taxon>
        <taxon>Asteraceae</taxon>
        <taxon>Asteroideae</taxon>
        <taxon>Anthemideae</taxon>
        <taxon>Artemisiinae</taxon>
        <taxon>Artemisia</taxon>
    </lineage>
</organism>
<protein>
    <recommendedName>
        <fullName evidence="4">Myb/SANT-like domain-containing protein</fullName>
    </recommendedName>
</protein>
<comment type="caution">
    <text evidence="2">The sequence shown here is derived from an EMBL/GenBank/DDBJ whole genome shotgun (WGS) entry which is preliminary data.</text>
</comment>
<dbReference type="Proteomes" id="UP000245207">
    <property type="component" value="Unassembled WGS sequence"/>
</dbReference>
<sequence length="129" mass="14172">MTAALPNSGKLGKPHIESKARTLKKDLQNVHDMFNGSSTSGFGWDEINKPLTAYDDAHGNGAKDCGDVEKDVHIKVLESDEEIEMVMESSHDAPRKTNAQVKDNTNIEVDETTIVGIKGKDKLIHLLMD</sequence>
<gene>
    <name evidence="2" type="ORF">CTI12_AA480840</name>
</gene>
<dbReference type="PANTHER" id="PTHR46250:SF17">
    <property type="entry name" value="MYB_SANT-LIKE DOMAIN-CONTAINING PROTEIN"/>
    <property type="match status" value="1"/>
</dbReference>
<feature type="compositionally biased region" description="Basic and acidic residues" evidence="1">
    <location>
        <begin position="14"/>
        <end position="24"/>
    </location>
</feature>
<evidence type="ECO:0000313" key="3">
    <source>
        <dbReference type="Proteomes" id="UP000245207"/>
    </source>
</evidence>
<name>A0A2U1LKJ0_ARTAN</name>
<evidence type="ECO:0000313" key="2">
    <source>
        <dbReference type="EMBL" id="PWA49520.1"/>
    </source>
</evidence>
<keyword evidence="3" id="KW-1185">Reference proteome</keyword>
<accession>A0A2U1LKJ0</accession>
<evidence type="ECO:0008006" key="4">
    <source>
        <dbReference type="Google" id="ProtNLM"/>
    </source>
</evidence>
<evidence type="ECO:0000256" key="1">
    <source>
        <dbReference type="SAM" id="MobiDB-lite"/>
    </source>
</evidence>
<dbReference type="AlphaFoldDB" id="A0A2U1LKJ0"/>
<reference evidence="2 3" key="1">
    <citation type="journal article" date="2018" name="Mol. Plant">
        <title>The genome of Artemisia annua provides insight into the evolution of Asteraceae family and artemisinin biosynthesis.</title>
        <authorList>
            <person name="Shen Q."/>
            <person name="Zhang L."/>
            <person name="Liao Z."/>
            <person name="Wang S."/>
            <person name="Yan T."/>
            <person name="Shi P."/>
            <person name="Liu M."/>
            <person name="Fu X."/>
            <person name="Pan Q."/>
            <person name="Wang Y."/>
            <person name="Lv Z."/>
            <person name="Lu X."/>
            <person name="Zhang F."/>
            <person name="Jiang W."/>
            <person name="Ma Y."/>
            <person name="Chen M."/>
            <person name="Hao X."/>
            <person name="Li L."/>
            <person name="Tang Y."/>
            <person name="Lv G."/>
            <person name="Zhou Y."/>
            <person name="Sun X."/>
            <person name="Brodelius P.E."/>
            <person name="Rose J.K.C."/>
            <person name="Tang K."/>
        </authorList>
    </citation>
    <scope>NUCLEOTIDE SEQUENCE [LARGE SCALE GENOMIC DNA]</scope>
    <source>
        <strain evidence="3">cv. Huhao1</strain>
        <tissue evidence="2">Leaf</tissue>
    </source>
</reference>
<dbReference type="EMBL" id="PKPP01008891">
    <property type="protein sequence ID" value="PWA49520.1"/>
    <property type="molecule type" value="Genomic_DNA"/>
</dbReference>
<feature type="region of interest" description="Disordered" evidence="1">
    <location>
        <begin position="1"/>
        <end position="24"/>
    </location>
</feature>
<proteinExistence type="predicted"/>
<dbReference type="PANTHER" id="PTHR46250">
    <property type="entry name" value="MYB/SANT-LIKE DNA-BINDING DOMAIN PROTEIN-RELATED"/>
    <property type="match status" value="1"/>
</dbReference>